<reference evidence="2" key="1">
    <citation type="submission" date="2018-05" db="EMBL/GenBank/DDBJ databases">
        <title>Draft genome of Mucuna pruriens seed.</title>
        <authorList>
            <person name="Nnadi N.E."/>
            <person name="Vos R."/>
            <person name="Hasami M.H."/>
            <person name="Devisetty U.K."/>
            <person name="Aguiy J.C."/>
        </authorList>
    </citation>
    <scope>NUCLEOTIDE SEQUENCE [LARGE SCALE GENOMIC DNA]</scope>
    <source>
        <strain evidence="2">JCA_2017</strain>
    </source>
</reference>
<dbReference type="PANTHER" id="PTHR35046:SF9">
    <property type="entry name" value="RNA-DIRECTED DNA POLYMERASE"/>
    <property type="match status" value="1"/>
</dbReference>
<name>A0A371HG99_MUCPR</name>
<comment type="caution">
    <text evidence="2">The sequence shown here is derived from an EMBL/GenBank/DDBJ whole genome shotgun (WGS) entry which is preliminary data.</text>
</comment>
<evidence type="ECO:0000256" key="1">
    <source>
        <dbReference type="SAM" id="MobiDB-lite"/>
    </source>
</evidence>
<dbReference type="Proteomes" id="UP000257109">
    <property type="component" value="Unassembled WGS sequence"/>
</dbReference>
<organism evidence="2 3">
    <name type="scientific">Mucuna pruriens</name>
    <name type="common">Velvet bean</name>
    <name type="synonym">Dolichos pruriens</name>
    <dbReference type="NCBI Taxonomy" id="157652"/>
    <lineage>
        <taxon>Eukaryota</taxon>
        <taxon>Viridiplantae</taxon>
        <taxon>Streptophyta</taxon>
        <taxon>Embryophyta</taxon>
        <taxon>Tracheophyta</taxon>
        <taxon>Spermatophyta</taxon>
        <taxon>Magnoliopsida</taxon>
        <taxon>eudicotyledons</taxon>
        <taxon>Gunneridae</taxon>
        <taxon>Pentapetalae</taxon>
        <taxon>rosids</taxon>
        <taxon>fabids</taxon>
        <taxon>Fabales</taxon>
        <taxon>Fabaceae</taxon>
        <taxon>Papilionoideae</taxon>
        <taxon>50 kb inversion clade</taxon>
        <taxon>NPAAA clade</taxon>
        <taxon>indigoferoid/millettioid clade</taxon>
        <taxon>Phaseoleae</taxon>
        <taxon>Mucuna</taxon>
    </lineage>
</organism>
<dbReference type="PANTHER" id="PTHR35046">
    <property type="entry name" value="ZINC KNUCKLE (CCHC-TYPE) FAMILY PROTEIN"/>
    <property type="match status" value="1"/>
</dbReference>
<keyword evidence="3" id="KW-1185">Reference proteome</keyword>
<evidence type="ECO:0000313" key="3">
    <source>
        <dbReference type="Proteomes" id="UP000257109"/>
    </source>
</evidence>
<dbReference type="OrthoDB" id="1747743at2759"/>
<feature type="non-terminal residue" evidence="2">
    <location>
        <position position="1"/>
    </location>
</feature>
<accession>A0A371HG99</accession>
<evidence type="ECO:0000313" key="2">
    <source>
        <dbReference type="EMBL" id="RDY01831.1"/>
    </source>
</evidence>
<protein>
    <submittedName>
        <fullName evidence="2">Uncharacterized protein</fullName>
    </submittedName>
</protein>
<sequence length="138" mass="15822">MILRDDGEMESDSSHGDTSTFSDLESHSDDSYIKENFLMRENIFHSKCHVLCNLCSVIIDGGSYVNVASERLWLSECGELVVDRKVEVSFTIGKYEDKVLCDLVLMEATHMLLGRPWHYDRKMIHNGVTSRFIFVHMG</sequence>
<proteinExistence type="predicted"/>
<gene>
    <name evidence="2" type="ORF">CR513_14796</name>
</gene>
<feature type="region of interest" description="Disordered" evidence="1">
    <location>
        <begin position="1"/>
        <end position="26"/>
    </location>
</feature>
<dbReference type="AlphaFoldDB" id="A0A371HG99"/>
<dbReference type="EMBL" id="QJKJ01002672">
    <property type="protein sequence ID" value="RDY01831.1"/>
    <property type="molecule type" value="Genomic_DNA"/>
</dbReference>